<gene>
    <name evidence="4" type="ORF">GBM96_10060</name>
</gene>
<dbReference type="Pfam" id="PF20469">
    <property type="entry name" value="OLD-like_TOPRIM"/>
    <property type="match status" value="1"/>
</dbReference>
<proteinExistence type="predicted"/>
<dbReference type="PANTHER" id="PTHR43581">
    <property type="entry name" value="ATP/GTP PHOSPHATASE"/>
    <property type="match status" value="1"/>
</dbReference>
<dbReference type="PANTHER" id="PTHR43581:SF4">
    <property type="entry name" value="ATP_GTP PHOSPHATASE"/>
    <property type="match status" value="1"/>
</dbReference>
<evidence type="ECO:0000259" key="3">
    <source>
        <dbReference type="Pfam" id="PF20469"/>
    </source>
</evidence>
<dbReference type="InterPro" id="IPR051396">
    <property type="entry name" value="Bact_Antivir_Def_Nuclease"/>
</dbReference>
<feature type="coiled-coil region" evidence="1">
    <location>
        <begin position="282"/>
        <end position="315"/>
    </location>
</feature>
<feature type="domain" description="Endonuclease GajA/Old nuclease/RecF-like AAA" evidence="2">
    <location>
        <begin position="322"/>
        <end position="380"/>
    </location>
</feature>
<comment type="caution">
    <text evidence="4">The sequence shown here is derived from an EMBL/GenBank/DDBJ whole genome shotgun (WGS) entry which is preliminary data.</text>
</comment>
<dbReference type="Proteomes" id="UP000469462">
    <property type="component" value="Unassembled WGS sequence"/>
</dbReference>
<evidence type="ECO:0000259" key="2">
    <source>
        <dbReference type="Pfam" id="PF13175"/>
    </source>
</evidence>
<protein>
    <submittedName>
        <fullName evidence="4">AAA family ATPase</fullName>
    </submittedName>
</protein>
<dbReference type="InterPro" id="IPR034139">
    <property type="entry name" value="TOPRIM_OLD"/>
</dbReference>
<accession>A0AAI9SBT9</accession>
<feature type="domain" description="OLD protein-like TOPRIM" evidence="3">
    <location>
        <begin position="457"/>
        <end position="524"/>
    </location>
</feature>
<feature type="domain" description="Endonuclease GajA/Old nuclease/RecF-like AAA" evidence="2">
    <location>
        <begin position="1"/>
        <end position="126"/>
    </location>
</feature>
<dbReference type="SUPFAM" id="SSF52540">
    <property type="entry name" value="P-loop containing nucleoside triphosphate hydrolases"/>
    <property type="match status" value="1"/>
</dbReference>
<evidence type="ECO:0000313" key="5">
    <source>
        <dbReference type="Proteomes" id="UP000469462"/>
    </source>
</evidence>
<dbReference type="CDD" id="cd01026">
    <property type="entry name" value="TOPRIM_OLD"/>
    <property type="match status" value="1"/>
</dbReference>
<evidence type="ECO:0000313" key="4">
    <source>
        <dbReference type="EMBL" id="KAB7650051.1"/>
    </source>
</evidence>
<name>A0AAI9SBT9_9BURK</name>
<keyword evidence="5" id="KW-1185">Reference proteome</keyword>
<dbReference type="Pfam" id="PF13175">
    <property type="entry name" value="AAA_15"/>
    <property type="match status" value="2"/>
</dbReference>
<dbReference type="Gene3D" id="3.40.50.300">
    <property type="entry name" value="P-loop containing nucleotide triphosphate hydrolases"/>
    <property type="match status" value="1"/>
</dbReference>
<organism evidence="4 5">
    <name type="scientific">Sutterella seckii</name>
    <dbReference type="NCBI Taxonomy" id="1944635"/>
    <lineage>
        <taxon>Bacteria</taxon>
        <taxon>Pseudomonadati</taxon>
        <taxon>Pseudomonadota</taxon>
        <taxon>Betaproteobacteria</taxon>
        <taxon>Burkholderiales</taxon>
        <taxon>Sutterellaceae</taxon>
        <taxon>Sutterella</taxon>
    </lineage>
</organism>
<evidence type="ECO:0000256" key="1">
    <source>
        <dbReference type="SAM" id="Coils"/>
    </source>
</evidence>
<dbReference type="EMBL" id="WEHW01000053">
    <property type="protein sequence ID" value="KAB7650051.1"/>
    <property type="molecule type" value="Genomic_DNA"/>
</dbReference>
<sequence>MKIERVRVHNYRSIIDAEVRVDDYLLLVGANNAGKSTFFNAIRLFYGQLKWDSKTDFPAKGAEDKNAWVEIVCRINEAENETLSTQYQNPARRLTLRKYLQVDEGAEEDVEQSEGAEEAKSKKSKKAVGLIYAVKDGKVQSTAFYGTQNIAAGKLGELIYIPAVAKTGDLMKVTGPSPFRDIMDVVVGKRLIEHKAFEEVTGAIDKLEAQASASGGPFQTFTQEFNSRFSPQWGVSIDLKLRKPSAEDIIKTMLDPFFRDPSLENRALDLEYYGQGMQRAAINELIEMLPEYQKIKEEEKKKEKAQAAARKAKAATATKSRARAKKDDAVFSADYTLILYEEPEAFLHPAKQMALAVKLRTLGAQPNCQVIASSHSSEFASRNVSTLHHMARFEKCAGVCRVRQPEADRLQNELCCLAGKISESLKITKPYGTDLQRQHRDEHFFSAWLDTERAAIFFANKVLLVEGATERVLFDYLLRGPWSNLLDQLGNFAVLECGGKYNVSRYMTLMREFGIPFGIMIDDDQKNGEKRKGDAPDQNGLNLFIENLSQGHDYLELRCAPPVLIHENIEAFLGSPTEKGLSGEFKAYEIIAWLQDEDDSVRKQERIEALKVKFCEALGLIP</sequence>
<keyword evidence="1" id="KW-0175">Coiled coil</keyword>
<reference evidence="4 5" key="1">
    <citation type="submission" date="2019-10" db="EMBL/GenBank/DDBJ databases">
        <title>Genome diversity of Sutterella seckii.</title>
        <authorList>
            <person name="Chaplin A.V."/>
            <person name="Sokolova S.R."/>
            <person name="Mosin K.A."/>
            <person name="Ivanova E.L."/>
            <person name="Kochetkova T.O."/>
            <person name="Goltsov A.Y."/>
            <person name="Trofimov D.Y."/>
            <person name="Efimov B.A."/>
        </authorList>
    </citation>
    <scope>NUCLEOTIDE SEQUENCE [LARGE SCALE GENOMIC DNA]</scope>
    <source>
        <strain evidence="4 5">ASD3426</strain>
    </source>
</reference>
<dbReference type="AlphaFoldDB" id="A0AAI9SBT9"/>
<dbReference type="InterPro" id="IPR027417">
    <property type="entry name" value="P-loop_NTPase"/>
</dbReference>
<dbReference type="InterPro" id="IPR041685">
    <property type="entry name" value="AAA_GajA/Old/RecF-like"/>
</dbReference>